<dbReference type="RefSeq" id="XP_019686088.3">
    <property type="nucleotide sequence ID" value="XM_019830529.3"/>
</dbReference>
<evidence type="ECO:0000256" key="11">
    <source>
        <dbReference type="SAM" id="MobiDB-lite"/>
    </source>
</evidence>
<evidence type="ECO:0000256" key="6">
    <source>
        <dbReference type="ARBA" id="ARBA00022989"/>
    </source>
</evidence>
<feature type="repeat" description="Solcar" evidence="9">
    <location>
        <begin position="81"/>
        <end position="176"/>
    </location>
</feature>
<proteinExistence type="inferred from homology"/>
<evidence type="ECO:0000256" key="3">
    <source>
        <dbReference type="ARBA" id="ARBA00022692"/>
    </source>
</evidence>
<evidence type="ECO:0000256" key="1">
    <source>
        <dbReference type="ARBA" id="ARBA00004374"/>
    </source>
</evidence>
<organism evidence="12 13">
    <name type="scientific">Felis catus</name>
    <name type="common">Cat</name>
    <name type="synonym">Felis silvestris catus</name>
    <dbReference type="NCBI Taxonomy" id="9685"/>
    <lineage>
        <taxon>Eukaryota</taxon>
        <taxon>Metazoa</taxon>
        <taxon>Chordata</taxon>
        <taxon>Craniata</taxon>
        <taxon>Vertebrata</taxon>
        <taxon>Euteleostomi</taxon>
        <taxon>Mammalia</taxon>
        <taxon>Eutheria</taxon>
        <taxon>Laurasiatheria</taxon>
        <taxon>Carnivora</taxon>
        <taxon>Feliformia</taxon>
        <taxon>Felidae</taxon>
        <taxon>Felinae</taxon>
        <taxon>Felis</taxon>
    </lineage>
</organism>
<dbReference type="GeneTree" id="ENSGT00390000000020"/>
<dbReference type="SUPFAM" id="SSF103506">
    <property type="entry name" value="Mitochondrial carrier"/>
    <property type="match status" value="1"/>
</dbReference>
<feature type="region of interest" description="Disordered" evidence="11">
    <location>
        <begin position="372"/>
        <end position="400"/>
    </location>
</feature>
<evidence type="ECO:0008006" key="14">
    <source>
        <dbReference type="Google" id="ProtNLM"/>
    </source>
</evidence>
<keyword evidence="5" id="KW-1000">Mitochondrion outer membrane</keyword>
<dbReference type="InterPro" id="IPR023395">
    <property type="entry name" value="MCP_dom_sf"/>
</dbReference>
<dbReference type="Pfam" id="PF00153">
    <property type="entry name" value="Mito_carr"/>
    <property type="match status" value="1"/>
</dbReference>
<evidence type="ECO:0000256" key="7">
    <source>
        <dbReference type="ARBA" id="ARBA00023128"/>
    </source>
</evidence>
<keyword evidence="3 9" id="KW-0812">Transmembrane</keyword>
<evidence type="ECO:0000256" key="10">
    <source>
        <dbReference type="RuleBase" id="RU000488"/>
    </source>
</evidence>
<evidence type="ECO:0000313" key="13">
    <source>
        <dbReference type="Proteomes" id="UP000823872"/>
    </source>
</evidence>
<evidence type="ECO:0000256" key="4">
    <source>
        <dbReference type="ARBA" id="ARBA00022737"/>
    </source>
</evidence>
<evidence type="ECO:0000256" key="2">
    <source>
        <dbReference type="ARBA" id="ARBA00006375"/>
    </source>
</evidence>
<evidence type="ECO:0000256" key="5">
    <source>
        <dbReference type="ARBA" id="ARBA00022787"/>
    </source>
</evidence>
<keyword evidence="7" id="KW-0496">Mitochondrion</keyword>
<keyword evidence="6" id="KW-1133">Transmembrane helix</keyword>
<keyword evidence="13" id="KW-1185">Reference proteome</keyword>
<feature type="compositionally biased region" description="Gly residues" evidence="11">
    <location>
        <begin position="469"/>
        <end position="478"/>
    </location>
</feature>
<evidence type="ECO:0000256" key="8">
    <source>
        <dbReference type="ARBA" id="ARBA00023136"/>
    </source>
</evidence>
<reference evidence="12 13" key="1">
    <citation type="submission" date="2021-02" db="EMBL/GenBank/DDBJ databases">
        <title>Safari Cat Assemblies.</title>
        <authorList>
            <person name="Bredemeyer K.R."/>
            <person name="Murphy W.J."/>
        </authorList>
    </citation>
    <scope>NUCLEOTIDE SEQUENCE [LARGE SCALE GENOMIC DNA]</scope>
</reference>
<dbReference type="InterPro" id="IPR018108">
    <property type="entry name" value="MCP_transmembrane"/>
</dbReference>
<feature type="region of interest" description="Disordered" evidence="11">
    <location>
        <begin position="465"/>
        <end position="488"/>
    </location>
</feature>
<keyword evidence="8 9" id="KW-0472">Membrane</keyword>
<accession>A0ABI7Z5P4</accession>
<feature type="compositionally biased region" description="Gly residues" evidence="11">
    <location>
        <begin position="15"/>
        <end position="33"/>
    </location>
</feature>
<reference evidence="12" key="2">
    <citation type="submission" date="2025-08" db="UniProtKB">
        <authorList>
            <consortium name="Ensembl"/>
        </authorList>
    </citation>
    <scope>IDENTIFICATION</scope>
    <source>
        <strain evidence="12">breed Abyssinian</strain>
    </source>
</reference>
<dbReference type="PROSITE" id="PS50920">
    <property type="entry name" value="SOLCAR"/>
    <property type="match status" value="2"/>
</dbReference>
<name>A0ABI7Z5P4_FELCA</name>
<protein>
    <recommendedName>
        <fullName evidence="14">Mitochondrial carrier 1</fullName>
    </recommendedName>
</protein>
<dbReference type="Ensembl" id="ENSFCTT00005057014.1">
    <property type="protein sequence ID" value="ENSFCTP00005041910.1"/>
    <property type="gene ID" value="ENSFCTG00005019778.1"/>
</dbReference>
<dbReference type="PANTHER" id="PTHR10780">
    <property type="entry name" value="MITOCHONDRIAL CARRIER HOMOLOG"/>
    <property type="match status" value="1"/>
</dbReference>
<keyword evidence="10" id="KW-0813">Transport</keyword>
<comment type="subcellular location">
    <subcellularLocation>
        <location evidence="1">Mitochondrion outer membrane</location>
        <topology evidence="1">Multi-pass membrane protein</topology>
    </subcellularLocation>
</comment>
<reference evidence="12" key="3">
    <citation type="submission" date="2025-09" db="UniProtKB">
        <authorList>
            <consortium name="Ensembl"/>
        </authorList>
    </citation>
    <scope>IDENTIFICATION</scope>
    <source>
        <strain evidence="12">breed Abyssinian</strain>
    </source>
</reference>
<feature type="region of interest" description="Disordered" evidence="11">
    <location>
        <begin position="1"/>
        <end position="74"/>
    </location>
</feature>
<sequence>MGASDPEVAPWARGGAAGMAGAGAGAGARGGAAAGVEARARDPPPAHRAHPRHPRPAAQPSARRMDGASGGLGSGDNAPTTEALFVALGAGVTALSHPLLYVKLLIQVGHEPMPPTIGTNVLGRKVLYLPSFFTYAKYIVQVDGKIGLFRGLSPRLMSNALSTVTRGSMKKVFPPDEIEQVSNKDDMKTSLKKVVKETSYEMMMQCVSRMLAHPLHVISMRCMVQFVGREAKYSGVLSSIGKIFKEEGLLGFFVGLIPHLLGDVVFLWGCNLLAHFINAYLVDDSVSDTPGGLGNDQNPGSQFSQALAIRSYTKFVMGIAVSMLTYPFLLVGDLMAVNNCGASFSVAPACSSAGCPQDRALPWSNLNRLKKHAASARPPGVGPDRVGHLSDESNPTTPRCAPASWASVSIFTVRLSRSGGWVGVRLHPVDWLPVRSGEGGAGLGHSGTGPFLHSRAKLPCEGGQRMASGGPGRMGKGSRGQLPPPPHTHVRPSLILRLSWERCPPCFVNTAGSAFVRPPSRLGLCEKALATFCLRSSQHYFSDAKAGTF</sequence>
<evidence type="ECO:0000256" key="9">
    <source>
        <dbReference type="PROSITE-ProRule" id="PRU00282"/>
    </source>
</evidence>
<dbReference type="Proteomes" id="UP000823872">
    <property type="component" value="Chromosome B2"/>
</dbReference>
<dbReference type="PANTHER" id="PTHR10780:SF3">
    <property type="entry name" value="MITOCHONDRIAL CARRIER HOMOLOG 1"/>
    <property type="match status" value="1"/>
</dbReference>
<gene>
    <name evidence="12" type="primary">MTCH1</name>
</gene>
<dbReference type="Gene3D" id="1.50.40.10">
    <property type="entry name" value="Mitochondrial carrier domain"/>
    <property type="match status" value="1"/>
</dbReference>
<dbReference type="GeneID" id="101093522"/>
<comment type="similarity">
    <text evidence="2 10">Belongs to the mitochondrial carrier (TC 2.A.29) family.</text>
</comment>
<keyword evidence="4" id="KW-0677">Repeat</keyword>
<feature type="repeat" description="Solcar" evidence="9">
    <location>
        <begin position="192"/>
        <end position="280"/>
    </location>
</feature>
<evidence type="ECO:0000313" key="12">
    <source>
        <dbReference type="Ensembl" id="ENSFCTP00005041910.1"/>
    </source>
</evidence>